<evidence type="ECO:0000313" key="2">
    <source>
        <dbReference type="EMBL" id="RRT72378.1"/>
    </source>
</evidence>
<name>A0A427A893_ENSVE</name>
<feature type="compositionally biased region" description="Polar residues" evidence="1">
    <location>
        <begin position="36"/>
        <end position="45"/>
    </location>
</feature>
<dbReference type="Proteomes" id="UP000287651">
    <property type="component" value="Unassembled WGS sequence"/>
</dbReference>
<feature type="region of interest" description="Disordered" evidence="1">
    <location>
        <begin position="1"/>
        <end position="45"/>
    </location>
</feature>
<protein>
    <submittedName>
        <fullName evidence="2">Uncharacterized protein</fullName>
    </submittedName>
</protein>
<accession>A0A427A893</accession>
<proteinExistence type="predicted"/>
<evidence type="ECO:0000313" key="3">
    <source>
        <dbReference type="Proteomes" id="UP000287651"/>
    </source>
</evidence>
<comment type="caution">
    <text evidence="2">The sequence shown here is derived from an EMBL/GenBank/DDBJ whole genome shotgun (WGS) entry which is preliminary data.</text>
</comment>
<dbReference type="EMBL" id="AMZH03003421">
    <property type="protein sequence ID" value="RRT72378.1"/>
    <property type="molecule type" value="Genomic_DNA"/>
</dbReference>
<dbReference type="AlphaFoldDB" id="A0A427A893"/>
<gene>
    <name evidence="2" type="ORF">B296_00034601</name>
</gene>
<sequence>MLTWPTSKSKRRGTTGTGGRRILSRTVSRCDRSSNRHTGNSSPISTVVDGCSSAVPSPAGISFHRVILRLGPASQRGRGLKDELMPARSRFNLSWTLFSGRTAKAEPSVVWPDR</sequence>
<organism evidence="2 3">
    <name type="scientific">Ensete ventricosum</name>
    <name type="common">Abyssinian banana</name>
    <name type="synonym">Musa ensete</name>
    <dbReference type="NCBI Taxonomy" id="4639"/>
    <lineage>
        <taxon>Eukaryota</taxon>
        <taxon>Viridiplantae</taxon>
        <taxon>Streptophyta</taxon>
        <taxon>Embryophyta</taxon>
        <taxon>Tracheophyta</taxon>
        <taxon>Spermatophyta</taxon>
        <taxon>Magnoliopsida</taxon>
        <taxon>Liliopsida</taxon>
        <taxon>Zingiberales</taxon>
        <taxon>Musaceae</taxon>
        <taxon>Ensete</taxon>
    </lineage>
</organism>
<reference evidence="2 3" key="1">
    <citation type="journal article" date="2014" name="Agronomy (Basel)">
        <title>A Draft Genome Sequence for Ensete ventricosum, the Drought-Tolerant Tree Against Hunger.</title>
        <authorList>
            <person name="Harrison J."/>
            <person name="Moore K.A."/>
            <person name="Paszkiewicz K."/>
            <person name="Jones T."/>
            <person name="Grant M."/>
            <person name="Ambacheew D."/>
            <person name="Muzemil S."/>
            <person name="Studholme D.J."/>
        </authorList>
    </citation>
    <scope>NUCLEOTIDE SEQUENCE [LARGE SCALE GENOMIC DNA]</scope>
</reference>
<evidence type="ECO:0000256" key="1">
    <source>
        <dbReference type="SAM" id="MobiDB-lite"/>
    </source>
</evidence>